<reference evidence="1 2" key="2">
    <citation type="journal article" date="2022" name="Mol. Ecol. Resour.">
        <title>The genomes of chicory, endive, great burdock and yacon provide insights into Asteraceae paleo-polyploidization history and plant inulin production.</title>
        <authorList>
            <person name="Fan W."/>
            <person name="Wang S."/>
            <person name="Wang H."/>
            <person name="Wang A."/>
            <person name="Jiang F."/>
            <person name="Liu H."/>
            <person name="Zhao H."/>
            <person name="Xu D."/>
            <person name="Zhang Y."/>
        </authorList>
    </citation>
    <scope>NUCLEOTIDE SEQUENCE [LARGE SCALE GENOMIC DNA]</scope>
    <source>
        <strain evidence="2">cv. Niubang</strain>
    </source>
</reference>
<reference evidence="2" key="1">
    <citation type="journal article" date="2022" name="Mol. Ecol. Resour.">
        <title>The genomes of chicory, endive, great burdock and yacon provide insights into Asteraceae palaeo-polyploidization history and plant inulin production.</title>
        <authorList>
            <person name="Fan W."/>
            <person name="Wang S."/>
            <person name="Wang H."/>
            <person name="Wang A."/>
            <person name="Jiang F."/>
            <person name="Liu H."/>
            <person name="Zhao H."/>
            <person name="Xu D."/>
            <person name="Zhang Y."/>
        </authorList>
    </citation>
    <scope>NUCLEOTIDE SEQUENCE [LARGE SCALE GENOMIC DNA]</scope>
    <source>
        <strain evidence="2">cv. Niubang</strain>
    </source>
</reference>
<comment type="caution">
    <text evidence="1">The sequence shown here is derived from an EMBL/GenBank/DDBJ whole genome shotgun (WGS) entry which is preliminary data.</text>
</comment>
<proteinExistence type="predicted"/>
<keyword evidence="2" id="KW-1185">Reference proteome</keyword>
<evidence type="ECO:0000313" key="2">
    <source>
        <dbReference type="Proteomes" id="UP001055879"/>
    </source>
</evidence>
<dbReference type="EMBL" id="CM042052">
    <property type="protein sequence ID" value="KAI3718711.1"/>
    <property type="molecule type" value="Genomic_DNA"/>
</dbReference>
<gene>
    <name evidence="1" type="ORF">L6452_19593</name>
</gene>
<organism evidence="1 2">
    <name type="scientific">Arctium lappa</name>
    <name type="common">Greater burdock</name>
    <name type="synonym">Lappa major</name>
    <dbReference type="NCBI Taxonomy" id="4217"/>
    <lineage>
        <taxon>Eukaryota</taxon>
        <taxon>Viridiplantae</taxon>
        <taxon>Streptophyta</taxon>
        <taxon>Embryophyta</taxon>
        <taxon>Tracheophyta</taxon>
        <taxon>Spermatophyta</taxon>
        <taxon>Magnoliopsida</taxon>
        <taxon>eudicotyledons</taxon>
        <taxon>Gunneridae</taxon>
        <taxon>Pentapetalae</taxon>
        <taxon>asterids</taxon>
        <taxon>campanulids</taxon>
        <taxon>Asterales</taxon>
        <taxon>Asteraceae</taxon>
        <taxon>Carduoideae</taxon>
        <taxon>Cardueae</taxon>
        <taxon>Arctiinae</taxon>
        <taxon>Arctium</taxon>
    </lineage>
</organism>
<sequence length="291" mass="32402">MSLTSFQYFHLDLHLSGSNILNALHSFARQWLQLVQAIDLTLNHSLDMMKYVLARGLCFICPPVSSLVPPATEAMSSKNSENRGKRKYVSLNGTVSTPNHHLRNRGLSDDPSLGEIETFRKLHYREKDGWVNDYSRTSYENTGIVSISWVVLLSGGNRADYLTLNHSLDMMKYVLARGLCFICPPVSSLVPPATETSVLPHRKSRSQSAADILIFLADDQLTLNHSLDMMKYVLARGLCFICPPVSSLVPPATEILVTACTSSFKYGYCTSSFKYGYCTSWLVAAPTMMTV</sequence>
<name>A0ACB9BAA4_ARCLA</name>
<protein>
    <submittedName>
        <fullName evidence="1">Uncharacterized protein</fullName>
    </submittedName>
</protein>
<accession>A0ACB9BAA4</accession>
<evidence type="ECO:0000313" key="1">
    <source>
        <dbReference type="EMBL" id="KAI3718711.1"/>
    </source>
</evidence>
<dbReference type="Proteomes" id="UP001055879">
    <property type="component" value="Linkage Group LG06"/>
</dbReference>